<evidence type="ECO:0000313" key="2">
    <source>
        <dbReference type="Proteomes" id="UP001178461"/>
    </source>
</evidence>
<organism evidence="1 2">
    <name type="scientific">Podarcis lilfordi</name>
    <name type="common">Lilford's wall lizard</name>
    <dbReference type="NCBI Taxonomy" id="74358"/>
    <lineage>
        <taxon>Eukaryota</taxon>
        <taxon>Metazoa</taxon>
        <taxon>Chordata</taxon>
        <taxon>Craniata</taxon>
        <taxon>Vertebrata</taxon>
        <taxon>Euteleostomi</taxon>
        <taxon>Lepidosauria</taxon>
        <taxon>Squamata</taxon>
        <taxon>Bifurcata</taxon>
        <taxon>Unidentata</taxon>
        <taxon>Episquamata</taxon>
        <taxon>Laterata</taxon>
        <taxon>Lacertibaenia</taxon>
        <taxon>Lacertidae</taxon>
        <taxon>Podarcis</taxon>
    </lineage>
</organism>
<gene>
    <name evidence="1" type="ORF">PODLI_1B004603</name>
</gene>
<accession>A0AA35PLS7</accession>
<dbReference type="AlphaFoldDB" id="A0AA35PLS7"/>
<evidence type="ECO:0000313" key="1">
    <source>
        <dbReference type="EMBL" id="CAI5790238.1"/>
    </source>
</evidence>
<sequence length="103" mass="11781">MLGSPPPSVSPDDPYVCHSESSVPDIFTEEELNDLVHDLELSKAKEELLESRLQQWNLLKESVWVTSFHACHEQFAPYFRKKGDFVFCYNVDGLMNVPGITHN</sequence>
<proteinExistence type="predicted"/>
<dbReference type="EMBL" id="OX395138">
    <property type="protein sequence ID" value="CAI5790238.1"/>
    <property type="molecule type" value="Genomic_DNA"/>
</dbReference>
<reference evidence="1" key="1">
    <citation type="submission" date="2022-12" db="EMBL/GenBank/DDBJ databases">
        <authorList>
            <person name="Alioto T."/>
            <person name="Alioto T."/>
            <person name="Gomez Garrido J."/>
        </authorList>
    </citation>
    <scope>NUCLEOTIDE SEQUENCE</scope>
</reference>
<name>A0AA35PLS7_9SAUR</name>
<protein>
    <submittedName>
        <fullName evidence="1">Uncharacterized protein</fullName>
    </submittedName>
</protein>
<dbReference type="Proteomes" id="UP001178461">
    <property type="component" value="Chromosome 13"/>
</dbReference>
<keyword evidence="2" id="KW-1185">Reference proteome</keyword>